<reference evidence="1 2" key="1">
    <citation type="submission" date="2019-05" db="EMBL/GenBank/DDBJ databases">
        <title>Emergence of the Ug99 lineage of the wheat stem rust pathogen through somatic hybridization.</title>
        <authorList>
            <person name="Li F."/>
            <person name="Upadhyaya N.M."/>
            <person name="Sperschneider J."/>
            <person name="Matny O."/>
            <person name="Nguyen-Phuc H."/>
            <person name="Mago R."/>
            <person name="Raley C."/>
            <person name="Miller M.E."/>
            <person name="Silverstein K.A.T."/>
            <person name="Henningsen E."/>
            <person name="Hirsch C.D."/>
            <person name="Visser B."/>
            <person name="Pretorius Z.A."/>
            <person name="Steffenson B.J."/>
            <person name="Schwessinger B."/>
            <person name="Dodds P.N."/>
            <person name="Figueroa M."/>
        </authorList>
    </citation>
    <scope>NUCLEOTIDE SEQUENCE [LARGE SCALE GENOMIC DNA]</scope>
    <source>
        <strain evidence="1 2">Ug99</strain>
    </source>
</reference>
<gene>
    <name evidence="1" type="ORF">PGTUg99_016739</name>
</gene>
<protein>
    <submittedName>
        <fullName evidence="1">Uncharacterized protein</fullName>
    </submittedName>
</protein>
<organism evidence="1 2">
    <name type="scientific">Puccinia graminis f. sp. tritici</name>
    <dbReference type="NCBI Taxonomy" id="56615"/>
    <lineage>
        <taxon>Eukaryota</taxon>
        <taxon>Fungi</taxon>
        <taxon>Dikarya</taxon>
        <taxon>Basidiomycota</taxon>
        <taxon>Pucciniomycotina</taxon>
        <taxon>Pucciniomycetes</taxon>
        <taxon>Pucciniales</taxon>
        <taxon>Pucciniaceae</taxon>
        <taxon>Puccinia</taxon>
    </lineage>
</organism>
<accession>A0A5B0MSN1</accession>
<evidence type="ECO:0000313" key="1">
    <source>
        <dbReference type="EMBL" id="KAA1079977.1"/>
    </source>
</evidence>
<sequence length="53" mass="5725">MPRVQARPNVPHIGAMGQIRQSHAVSTKHDGFIVAAALCGPPCWATPDKVRIH</sequence>
<name>A0A5B0MSN1_PUCGR</name>
<proteinExistence type="predicted"/>
<dbReference type="AlphaFoldDB" id="A0A5B0MSN1"/>
<dbReference type="EMBL" id="VDEP01000443">
    <property type="protein sequence ID" value="KAA1079977.1"/>
    <property type="molecule type" value="Genomic_DNA"/>
</dbReference>
<evidence type="ECO:0000313" key="2">
    <source>
        <dbReference type="Proteomes" id="UP000325313"/>
    </source>
</evidence>
<comment type="caution">
    <text evidence="1">The sequence shown here is derived from an EMBL/GenBank/DDBJ whole genome shotgun (WGS) entry which is preliminary data.</text>
</comment>
<dbReference type="Proteomes" id="UP000325313">
    <property type="component" value="Unassembled WGS sequence"/>
</dbReference>